<dbReference type="Pfam" id="PF04055">
    <property type="entry name" value="Radical_SAM"/>
    <property type="match status" value="1"/>
</dbReference>
<comment type="caution">
    <text evidence="8">The sequence shown here is derived from an EMBL/GenBank/DDBJ whole genome shotgun (WGS) entry which is preliminary data.</text>
</comment>
<evidence type="ECO:0000256" key="3">
    <source>
        <dbReference type="ARBA" id="ARBA00022691"/>
    </source>
</evidence>
<evidence type="ECO:0000256" key="2">
    <source>
        <dbReference type="ARBA" id="ARBA00022485"/>
    </source>
</evidence>
<dbReference type="PANTHER" id="PTHR42836">
    <property type="entry name" value="7-CARBOXY-7-DEAZAGUANINE SYNTHASE"/>
    <property type="match status" value="1"/>
</dbReference>
<dbReference type="SFLD" id="SFLDS00029">
    <property type="entry name" value="Radical_SAM"/>
    <property type="match status" value="1"/>
</dbReference>
<evidence type="ECO:0000256" key="5">
    <source>
        <dbReference type="ARBA" id="ARBA00023004"/>
    </source>
</evidence>
<dbReference type="Proteomes" id="UP000247689">
    <property type="component" value="Unassembled WGS sequence"/>
</dbReference>
<dbReference type="InterPro" id="IPR013785">
    <property type="entry name" value="Aldolase_TIM"/>
</dbReference>
<keyword evidence="2" id="KW-0004">4Fe-4S</keyword>
<dbReference type="GO" id="GO:0046872">
    <property type="term" value="F:metal ion binding"/>
    <property type="evidence" value="ECO:0007669"/>
    <property type="project" value="UniProtKB-KW"/>
</dbReference>
<evidence type="ECO:0000259" key="7">
    <source>
        <dbReference type="PROSITE" id="PS51918"/>
    </source>
</evidence>
<feature type="domain" description="Radical SAM core" evidence="7">
    <location>
        <begin position="10"/>
        <end position="202"/>
    </location>
</feature>
<evidence type="ECO:0000256" key="6">
    <source>
        <dbReference type="ARBA" id="ARBA00023014"/>
    </source>
</evidence>
<evidence type="ECO:0000256" key="4">
    <source>
        <dbReference type="ARBA" id="ARBA00022723"/>
    </source>
</evidence>
<name>A0A318DBY7_9GAMM</name>
<keyword evidence="5" id="KW-0408">Iron</keyword>
<dbReference type="SFLD" id="SFLDG01111">
    <property type="entry name" value="Uncharacterised_Radical_SAM_Su"/>
    <property type="match status" value="1"/>
</dbReference>
<dbReference type="InterPro" id="IPR007197">
    <property type="entry name" value="rSAM"/>
</dbReference>
<dbReference type="GO" id="GO:0051539">
    <property type="term" value="F:4 iron, 4 sulfur cluster binding"/>
    <property type="evidence" value="ECO:0007669"/>
    <property type="project" value="UniProtKB-KW"/>
</dbReference>
<keyword evidence="4" id="KW-0479">Metal-binding</keyword>
<dbReference type="EMBL" id="QICH01000001">
    <property type="protein sequence ID" value="PXF63649.1"/>
    <property type="molecule type" value="Genomic_DNA"/>
</dbReference>
<gene>
    <name evidence="8" type="ORF">DL796_00400</name>
</gene>
<dbReference type="InterPro" id="IPR023821">
    <property type="entry name" value="rSAM_TatD-assoc"/>
</dbReference>
<dbReference type="PANTHER" id="PTHR42836:SF1">
    <property type="entry name" value="7-CARBOXY-7-DEAZAGUANINE SYNTHASE"/>
    <property type="match status" value="1"/>
</dbReference>
<reference evidence="8 9" key="1">
    <citation type="submission" date="2018-05" db="EMBL/GenBank/DDBJ databases">
        <title>Kangiella spongicola genome sequence.</title>
        <authorList>
            <person name="Maclea K.S."/>
            <person name="Goen A.E."/>
            <person name="Kelley C."/>
            <person name="Underriner A."/>
            <person name="Silverwood T."/>
            <person name="Trachtenberg A.M."/>
        </authorList>
    </citation>
    <scope>NUCLEOTIDE SEQUENCE [LARGE SCALE GENOMIC DNA]</scope>
    <source>
        <strain evidence="8 9">ATCC BAA-2076</strain>
    </source>
</reference>
<dbReference type="InterPro" id="IPR058240">
    <property type="entry name" value="rSAM_sf"/>
</dbReference>
<dbReference type="CDD" id="cd01335">
    <property type="entry name" value="Radical_SAM"/>
    <property type="match status" value="1"/>
</dbReference>
<keyword evidence="6" id="KW-0411">Iron-sulfur</keyword>
<sequence length="202" mass="22436">MNCEQAKLCYAIRDSLYLNISNRCTLECQFCPKTKGNLQLHDYDLSLKRQPSTEEVIAQLPNLAPFQEVVFCGYGEPTLRLKVLKQVAQHCKSLGISTRLNTDGLGNLVHKRNILPELAPCIDAISISLNAQSASVYEHHCQPKLNKAYDALLDFIKLASLYIRRVQVTAIDGLSEVDIAECKQIAESSGATFLARQLDVLG</sequence>
<dbReference type="RefSeq" id="WP_110198916.1">
    <property type="nucleotide sequence ID" value="NZ_QICH01000001.1"/>
</dbReference>
<keyword evidence="3" id="KW-0949">S-adenosyl-L-methionine</keyword>
<dbReference type="PROSITE" id="PS51918">
    <property type="entry name" value="RADICAL_SAM"/>
    <property type="match status" value="1"/>
</dbReference>
<evidence type="ECO:0000313" key="8">
    <source>
        <dbReference type="EMBL" id="PXF63649.1"/>
    </source>
</evidence>
<keyword evidence="9" id="KW-1185">Reference proteome</keyword>
<dbReference type="AlphaFoldDB" id="A0A318DBY7"/>
<organism evidence="8 9">
    <name type="scientific">Kangiella spongicola</name>
    <dbReference type="NCBI Taxonomy" id="796379"/>
    <lineage>
        <taxon>Bacteria</taxon>
        <taxon>Pseudomonadati</taxon>
        <taxon>Pseudomonadota</taxon>
        <taxon>Gammaproteobacteria</taxon>
        <taxon>Kangiellales</taxon>
        <taxon>Kangiellaceae</taxon>
        <taxon>Kangiella</taxon>
    </lineage>
</organism>
<comment type="cofactor">
    <cofactor evidence="1">
        <name>[4Fe-4S] cluster</name>
        <dbReference type="ChEBI" id="CHEBI:49883"/>
    </cofactor>
</comment>
<evidence type="ECO:0000256" key="1">
    <source>
        <dbReference type="ARBA" id="ARBA00001966"/>
    </source>
</evidence>
<dbReference type="SUPFAM" id="SSF102114">
    <property type="entry name" value="Radical SAM enzymes"/>
    <property type="match status" value="1"/>
</dbReference>
<accession>A0A318DBY7</accession>
<protein>
    <submittedName>
        <fullName evidence="8">Radical SAM protein</fullName>
    </submittedName>
</protein>
<proteinExistence type="predicted"/>
<dbReference type="Gene3D" id="3.20.20.70">
    <property type="entry name" value="Aldolase class I"/>
    <property type="match status" value="1"/>
</dbReference>
<dbReference type="OrthoDB" id="6258756at2"/>
<dbReference type="GO" id="GO:0003824">
    <property type="term" value="F:catalytic activity"/>
    <property type="evidence" value="ECO:0007669"/>
    <property type="project" value="InterPro"/>
</dbReference>
<dbReference type="NCBIfam" id="TIGR04038">
    <property type="entry name" value="tatD_link_rSAM"/>
    <property type="match status" value="1"/>
</dbReference>
<evidence type="ECO:0000313" key="9">
    <source>
        <dbReference type="Proteomes" id="UP000247689"/>
    </source>
</evidence>